<accession>A0A1L5FB44</accession>
<name>A0A1L5FB44_CLOKL</name>
<dbReference type="OrthoDB" id="9793415at2"/>
<proteinExistence type="predicted"/>
<evidence type="ECO:0000313" key="1">
    <source>
        <dbReference type="EMBL" id="APM40224.1"/>
    </source>
</evidence>
<evidence type="ECO:0000313" key="2">
    <source>
        <dbReference type="Proteomes" id="UP000184604"/>
    </source>
</evidence>
<dbReference type="RefSeq" id="WP_073539823.1">
    <property type="nucleotide sequence ID" value="NZ_CP018335.1"/>
</dbReference>
<gene>
    <name evidence="1" type="ORF">BS101_16500</name>
</gene>
<dbReference type="Proteomes" id="UP000184604">
    <property type="component" value="Chromosome"/>
</dbReference>
<sequence>MVVALYLFLLPKNPATSLVFSIGLGLSGDATVSPTSGIVNREFSAAKIATLIGFLFLPSDWRFPQFVAWRRVY</sequence>
<protein>
    <submittedName>
        <fullName evidence="1">Uncharacterized protein</fullName>
    </submittedName>
</protein>
<organism evidence="1 2">
    <name type="scientific">Clostridium kluyveri</name>
    <dbReference type="NCBI Taxonomy" id="1534"/>
    <lineage>
        <taxon>Bacteria</taxon>
        <taxon>Bacillati</taxon>
        <taxon>Bacillota</taxon>
        <taxon>Clostridia</taxon>
        <taxon>Eubacteriales</taxon>
        <taxon>Clostridiaceae</taxon>
        <taxon>Clostridium</taxon>
    </lineage>
</organism>
<reference evidence="1 2" key="1">
    <citation type="submission" date="2016-12" db="EMBL/GenBank/DDBJ databases">
        <title>Complete genome sequence of Clostridium kluyveri JZZ isolated from the pit mud of a Chinese flavor liquor-making factory.</title>
        <authorList>
            <person name="Wang Y."/>
        </authorList>
    </citation>
    <scope>NUCLEOTIDE SEQUENCE [LARGE SCALE GENOMIC DNA]</scope>
    <source>
        <strain evidence="1 2">JZZ</strain>
    </source>
</reference>
<dbReference type="AlphaFoldDB" id="A0A1L5FB44"/>
<dbReference type="EMBL" id="CP018335">
    <property type="protein sequence ID" value="APM40224.1"/>
    <property type="molecule type" value="Genomic_DNA"/>
</dbReference>